<dbReference type="AlphaFoldDB" id="A0AAV2I507"/>
<proteinExistence type="predicted"/>
<dbReference type="SUPFAM" id="SSF54695">
    <property type="entry name" value="POZ domain"/>
    <property type="match status" value="1"/>
</dbReference>
<dbReference type="Gene3D" id="3.30.710.10">
    <property type="entry name" value="Potassium Channel Kv1.1, Chain A"/>
    <property type="match status" value="1"/>
</dbReference>
<comment type="caution">
    <text evidence="2">The sequence shown here is derived from an EMBL/GenBank/DDBJ whole genome shotgun (WGS) entry which is preliminary data.</text>
</comment>
<sequence>MEFHCHKFILSACSSFFNGLLRAEMRESLENRAVLKSMSKETFAVVINAVYKVENGLTKENIIQVWQAICFLDISFLIEMCIF</sequence>
<dbReference type="InterPro" id="IPR011333">
    <property type="entry name" value="SKP1/BTB/POZ_sf"/>
</dbReference>
<dbReference type="EMBL" id="CAXITT010000416">
    <property type="protein sequence ID" value="CAL1541138.1"/>
    <property type="molecule type" value="Genomic_DNA"/>
</dbReference>
<dbReference type="PANTHER" id="PTHR45632">
    <property type="entry name" value="LD33804P"/>
    <property type="match status" value="1"/>
</dbReference>
<evidence type="ECO:0000313" key="3">
    <source>
        <dbReference type="Proteomes" id="UP001497497"/>
    </source>
</evidence>
<reference evidence="2 3" key="1">
    <citation type="submission" date="2024-04" db="EMBL/GenBank/DDBJ databases">
        <authorList>
            <consortium name="Genoscope - CEA"/>
            <person name="William W."/>
        </authorList>
    </citation>
    <scope>NUCLEOTIDE SEQUENCE [LARGE SCALE GENOMIC DNA]</scope>
</reference>
<accession>A0AAV2I507</accession>
<evidence type="ECO:0000259" key="1">
    <source>
        <dbReference type="PROSITE" id="PS50097"/>
    </source>
</evidence>
<protein>
    <recommendedName>
        <fullName evidence="1">BTB domain-containing protein</fullName>
    </recommendedName>
</protein>
<keyword evidence="3" id="KW-1185">Reference proteome</keyword>
<organism evidence="2 3">
    <name type="scientific">Lymnaea stagnalis</name>
    <name type="common">Great pond snail</name>
    <name type="synonym">Helix stagnalis</name>
    <dbReference type="NCBI Taxonomy" id="6523"/>
    <lineage>
        <taxon>Eukaryota</taxon>
        <taxon>Metazoa</taxon>
        <taxon>Spiralia</taxon>
        <taxon>Lophotrochozoa</taxon>
        <taxon>Mollusca</taxon>
        <taxon>Gastropoda</taxon>
        <taxon>Heterobranchia</taxon>
        <taxon>Euthyneura</taxon>
        <taxon>Panpulmonata</taxon>
        <taxon>Hygrophila</taxon>
        <taxon>Lymnaeoidea</taxon>
        <taxon>Lymnaeidae</taxon>
        <taxon>Lymnaea</taxon>
    </lineage>
</organism>
<gene>
    <name evidence="2" type="ORF">GSLYS_00014780001</name>
</gene>
<feature type="domain" description="BTB" evidence="1">
    <location>
        <begin position="1"/>
        <end position="59"/>
    </location>
</feature>
<dbReference type="Pfam" id="PF00651">
    <property type="entry name" value="BTB"/>
    <property type="match status" value="1"/>
</dbReference>
<dbReference type="PROSITE" id="PS50097">
    <property type="entry name" value="BTB"/>
    <property type="match status" value="1"/>
</dbReference>
<dbReference type="InterPro" id="IPR000210">
    <property type="entry name" value="BTB/POZ_dom"/>
</dbReference>
<dbReference type="Proteomes" id="UP001497497">
    <property type="component" value="Unassembled WGS sequence"/>
</dbReference>
<evidence type="ECO:0000313" key="2">
    <source>
        <dbReference type="EMBL" id="CAL1541138.1"/>
    </source>
</evidence>
<dbReference type="CDD" id="cd18186">
    <property type="entry name" value="BTB_POZ_ZBTB_KLHL-like"/>
    <property type="match status" value="1"/>
</dbReference>
<name>A0AAV2I507_LYMST</name>